<evidence type="ECO:0000313" key="13">
    <source>
        <dbReference type="EMBL" id="GLI53860.1"/>
    </source>
</evidence>
<proteinExistence type="predicted"/>
<dbReference type="Gene3D" id="3.30.565.10">
    <property type="entry name" value="Histidine kinase-like ATPase, C-terminal domain"/>
    <property type="match status" value="1"/>
</dbReference>
<dbReference type="PANTHER" id="PTHR43065:SF46">
    <property type="entry name" value="C4-DICARBOXYLATE TRANSPORT SENSOR PROTEIN DCTB"/>
    <property type="match status" value="1"/>
</dbReference>
<keyword evidence="10" id="KW-0812">Transmembrane</keyword>
<evidence type="ECO:0000256" key="9">
    <source>
        <dbReference type="ARBA" id="ARBA00023012"/>
    </source>
</evidence>
<gene>
    <name evidence="13" type="ORF">TISLANDTSLP1_15530</name>
</gene>
<dbReference type="InterPro" id="IPR003594">
    <property type="entry name" value="HATPase_dom"/>
</dbReference>
<feature type="domain" description="HAMP" evidence="12">
    <location>
        <begin position="186"/>
        <end position="238"/>
    </location>
</feature>
<dbReference type="PROSITE" id="PS50109">
    <property type="entry name" value="HIS_KIN"/>
    <property type="match status" value="1"/>
</dbReference>
<dbReference type="AlphaFoldDB" id="A0A9W6GGS0"/>
<evidence type="ECO:0000259" key="12">
    <source>
        <dbReference type="PROSITE" id="PS50885"/>
    </source>
</evidence>
<dbReference type="SMART" id="SM00388">
    <property type="entry name" value="HisKA"/>
    <property type="match status" value="1"/>
</dbReference>
<keyword evidence="14" id="KW-1185">Reference proteome</keyword>
<evidence type="ECO:0000313" key="14">
    <source>
        <dbReference type="Proteomes" id="UP001144297"/>
    </source>
</evidence>
<dbReference type="InterPro" id="IPR005467">
    <property type="entry name" value="His_kinase_dom"/>
</dbReference>
<keyword evidence="8" id="KW-0067">ATP-binding</keyword>
<keyword evidence="5" id="KW-0808">Transferase</keyword>
<dbReference type="EC" id="2.7.13.3" evidence="3"/>
<dbReference type="PANTHER" id="PTHR43065">
    <property type="entry name" value="SENSOR HISTIDINE KINASE"/>
    <property type="match status" value="1"/>
</dbReference>
<dbReference type="GO" id="GO:0005524">
    <property type="term" value="F:ATP binding"/>
    <property type="evidence" value="ECO:0007669"/>
    <property type="project" value="UniProtKB-KW"/>
</dbReference>
<dbReference type="Pfam" id="PF00512">
    <property type="entry name" value="HisKA"/>
    <property type="match status" value="1"/>
</dbReference>
<keyword evidence="7 13" id="KW-0418">Kinase</keyword>
<dbReference type="EMBL" id="BSDX01000001">
    <property type="protein sequence ID" value="GLI53860.1"/>
    <property type="molecule type" value="Genomic_DNA"/>
</dbReference>
<reference evidence="13" key="1">
    <citation type="submission" date="2022-12" db="EMBL/GenBank/DDBJ databases">
        <title>Reference genome sequencing for broad-spectrum identification of bacterial and archaeal isolates by mass spectrometry.</title>
        <authorList>
            <person name="Sekiguchi Y."/>
            <person name="Tourlousse D.M."/>
        </authorList>
    </citation>
    <scope>NUCLEOTIDE SEQUENCE</scope>
    <source>
        <strain evidence="13">TSL-P1</strain>
    </source>
</reference>
<dbReference type="PROSITE" id="PS50885">
    <property type="entry name" value="HAMP"/>
    <property type="match status" value="1"/>
</dbReference>
<dbReference type="GO" id="GO:0000155">
    <property type="term" value="F:phosphorelay sensor kinase activity"/>
    <property type="evidence" value="ECO:0007669"/>
    <property type="project" value="InterPro"/>
</dbReference>
<organism evidence="13 14">
    <name type="scientific">Thermodesulfovibrio yellowstonii</name>
    <dbReference type="NCBI Taxonomy" id="28262"/>
    <lineage>
        <taxon>Bacteria</taxon>
        <taxon>Pseudomonadati</taxon>
        <taxon>Nitrospirota</taxon>
        <taxon>Thermodesulfovibrionia</taxon>
        <taxon>Thermodesulfovibrionales</taxon>
        <taxon>Thermodesulfovibrionaceae</taxon>
        <taxon>Thermodesulfovibrio</taxon>
    </lineage>
</organism>
<evidence type="ECO:0000259" key="11">
    <source>
        <dbReference type="PROSITE" id="PS50109"/>
    </source>
</evidence>
<dbReference type="SUPFAM" id="SSF55874">
    <property type="entry name" value="ATPase domain of HSP90 chaperone/DNA topoisomerase II/histidine kinase"/>
    <property type="match status" value="1"/>
</dbReference>
<evidence type="ECO:0000256" key="8">
    <source>
        <dbReference type="ARBA" id="ARBA00022840"/>
    </source>
</evidence>
<dbReference type="SUPFAM" id="SSF47384">
    <property type="entry name" value="Homodimeric domain of signal transducing histidine kinase"/>
    <property type="match status" value="1"/>
</dbReference>
<comment type="subcellular location">
    <subcellularLocation>
        <location evidence="2">Membrane</location>
    </subcellularLocation>
</comment>
<feature type="transmembrane region" description="Helical" evidence="10">
    <location>
        <begin position="161"/>
        <end position="184"/>
    </location>
</feature>
<dbReference type="Pfam" id="PF02518">
    <property type="entry name" value="HATPase_c"/>
    <property type="match status" value="1"/>
</dbReference>
<dbReference type="InterPro" id="IPR003661">
    <property type="entry name" value="HisK_dim/P_dom"/>
</dbReference>
<dbReference type="Proteomes" id="UP001144297">
    <property type="component" value="Unassembled WGS sequence"/>
</dbReference>
<dbReference type="InterPro" id="IPR004358">
    <property type="entry name" value="Sig_transdc_His_kin-like_C"/>
</dbReference>
<keyword evidence="10" id="KW-0472">Membrane</keyword>
<dbReference type="GO" id="GO:0016020">
    <property type="term" value="C:membrane"/>
    <property type="evidence" value="ECO:0007669"/>
    <property type="project" value="UniProtKB-SubCell"/>
</dbReference>
<keyword evidence="10" id="KW-1133">Transmembrane helix</keyword>
<dbReference type="Gene3D" id="6.10.340.10">
    <property type="match status" value="1"/>
</dbReference>
<dbReference type="InterPro" id="IPR036890">
    <property type="entry name" value="HATPase_C_sf"/>
</dbReference>
<evidence type="ECO:0000256" key="7">
    <source>
        <dbReference type="ARBA" id="ARBA00022777"/>
    </source>
</evidence>
<feature type="domain" description="Histidine kinase" evidence="11">
    <location>
        <begin position="255"/>
        <end position="487"/>
    </location>
</feature>
<sequence length="489" mass="55942">MFPKSIAQKIMLFYISGIAVTIGLSMIFLSDVWIVKQKIELEENISSLFETIQEIRRTEKNFFLYKNESDYNENLEYIENVKNFIRNNKFEGLKIESAIKEFSETLQSYEELMLQLKGKINSPSAYVLERAIREKGKLLTHIAENIKTTERKIIKDSLNNILKYSIFVIIIFFVIPFIFFGLGFTKLISGTLKELESQIKEIAEGKVYQIQTKSHDKEIISLVNAFNKLLKELESKQKQLIQAEKLSSLGTLLSGIAHELNNPLSNISTSCQILLEEIEDSDMEYKKELLQAIESQTERAKNIIRTVLDFSRRKELTKENIPADRLIDETLLLIKGEIPTKVNLSIDIEDNLSIYADKQRIQQVLINIIKNAIQASGEEGEVSIKAYSYSQEAFDRYFLLKEEGKCIGEIPCNKEFSYIEIRDTGPGIDTENLLRIFEPFFTTKETKGSGLGLFIAQELIKDHNGCICVDSTLGKGTTFIIMLPRNGND</sequence>
<evidence type="ECO:0000256" key="1">
    <source>
        <dbReference type="ARBA" id="ARBA00000085"/>
    </source>
</evidence>
<evidence type="ECO:0000256" key="5">
    <source>
        <dbReference type="ARBA" id="ARBA00022679"/>
    </source>
</evidence>
<dbReference type="SMART" id="SM00387">
    <property type="entry name" value="HATPase_c"/>
    <property type="match status" value="1"/>
</dbReference>
<comment type="caution">
    <text evidence="13">The sequence shown here is derived from an EMBL/GenBank/DDBJ whole genome shotgun (WGS) entry which is preliminary data.</text>
</comment>
<dbReference type="CDD" id="cd00082">
    <property type="entry name" value="HisKA"/>
    <property type="match status" value="1"/>
</dbReference>
<dbReference type="Gene3D" id="1.10.287.130">
    <property type="match status" value="1"/>
</dbReference>
<evidence type="ECO:0000256" key="3">
    <source>
        <dbReference type="ARBA" id="ARBA00012438"/>
    </source>
</evidence>
<dbReference type="PRINTS" id="PR00344">
    <property type="entry name" value="BCTRLSENSOR"/>
</dbReference>
<dbReference type="InterPro" id="IPR036097">
    <property type="entry name" value="HisK_dim/P_sf"/>
</dbReference>
<keyword evidence="4" id="KW-0597">Phosphoprotein</keyword>
<keyword evidence="6" id="KW-0547">Nucleotide-binding</keyword>
<feature type="transmembrane region" description="Helical" evidence="10">
    <location>
        <begin position="12"/>
        <end position="35"/>
    </location>
</feature>
<dbReference type="InterPro" id="IPR003660">
    <property type="entry name" value="HAMP_dom"/>
</dbReference>
<accession>A0A9W6GGS0</accession>
<protein>
    <recommendedName>
        <fullName evidence="3">histidine kinase</fullName>
        <ecNumber evidence="3">2.7.13.3</ecNumber>
    </recommendedName>
</protein>
<name>A0A9W6GGS0_9BACT</name>
<evidence type="ECO:0000256" key="2">
    <source>
        <dbReference type="ARBA" id="ARBA00004370"/>
    </source>
</evidence>
<keyword evidence="9" id="KW-0902">Two-component regulatory system</keyword>
<evidence type="ECO:0000256" key="6">
    <source>
        <dbReference type="ARBA" id="ARBA00022741"/>
    </source>
</evidence>
<evidence type="ECO:0000256" key="4">
    <source>
        <dbReference type="ARBA" id="ARBA00022553"/>
    </source>
</evidence>
<evidence type="ECO:0000256" key="10">
    <source>
        <dbReference type="SAM" id="Phobius"/>
    </source>
</evidence>
<comment type="catalytic activity">
    <reaction evidence="1">
        <text>ATP + protein L-histidine = ADP + protein N-phospho-L-histidine.</text>
        <dbReference type="EC" id="2.7.13.3"/>
    </reaction>
</comment>